<reference evidence="2" key="1">
    <citation type="submission" date="2013-04" db="EMBL/GenBank/DDBJ databases">
        <title>The genome sequencing project of 58 acetic acid bacteria.</title>
        <authorList>
            <person name="Okamoto-Kainuma A."/>
            <person name="Ishikawa M."/>
            <person name="Umino S."/>
            <person name="Koizumi Y."/>
            <person name="Shiwa Y."/>
            <person name="Yoshikawa H."/>
            <person name="Matsutani M."/>
            <person name="Matsushita K."/>
        </authorList>
    </citation>
    <scope>NUCLEOTIDE SEQUENCE</scope>
    <source>
        <strain evidence="2">DSM 15669</strain>
    </source>
</reference>
<evidence type="ECO:0000259" key="1">
    <source>
        <dbReference type="Pfam" id="PF00535"/>
    </source>
</evidence>
<dbReference type="Pfam" id="PF00535">
    <property type="entry name" value="Glycos_transf_2"/>
    <property type="match status" value="1"/>
</dbReference>
<dbReference type="EMBL" id="BAQD01000015">
    <property type="protein sequence ID" value="GBQ06945.1"/>
    <property type="molecule type" value="Genomic_DNA"/>
</dbReference>
<organism evidence="2 3">
    <name type="scientific">Saccharibacter floricola DSM 15669</name>
    <dbReference type="NCBI Taxonomy" id="1123227"/>
    <lineage>
        <taxon>Bacteria</taxon>
        <taxon>Pseudomonadati</taxon>
        <taxon>Pseudomonadota</taxon>
        <taxon>Alphaproteobacteria</taxon>
        <taxon>Acetobacterales</taxon>
        <taxon>Acetobacteraceae</taxon>
        <taxon>Saccharibacter</taxon>
    </lineage>
</organism>
<dbReference type="RefSeq" id="WP_018979110.1">
    <property type="nucleotide sequence ID" value="NZ_BAQD01000015.1"/>
</dbReference>
<feature type="domain" description="Glycosyltransferase 2-like" evidence="1">
    <location>
        <begin position="10"/>
        <end position="134"/>
    </location>
</feature>
<dbReference type="Proteomes" id="UP001062901">
    <property type="component" value="Unassembled WGS sequence"/>
</dbReference>
<comment type="caution">
    <text evidence="2">The sequence shown here is derived from an EMBL/GenBank/DDBJ whole genome shotgun (WGS) entry which is preliminary data.</text>
</comment>
<gene>
    <name evidence="2" type="ORF">AA15669_1161</name>
</gene>
<dbReference type="PANTHER" id="PTHR43685">
    <property type="entry name" value="GLYCOSYLTRANSFERASE"/>
    <property type="match status" value="1"/>
</dbReference>
<keyword evidence="3" id="KW-1185">Reference proteome</keyword>
<dbReference type="Gene3D" id="3.90.550.10">
    <property type="entry name" value="Spore Coat Polysaccharide Biosynthesis Protein SpsA, Chain A"/>
    <property type="match status" value="1"/>
</dbReference>
<evidence type="ECO:0000313" key="3">
    <source>
        <dbReference type="Proteomes" id="UP001062901"/>
    </source>
</evidence>
<sequence>MSTSQAATVSILLRTKDRPLFLDRALKKIKAQSYPHWHIHLLNDGGNEEQVQTVLAQHDEAFLNHVTVMHNPAPVGRGRALSQLLCAASETYLLLHDDDDYLEPDFLRVTVNFLETPKNAHCAGVVASNSDIIEAVTPGGLRELSRDATSGKRTNGYISFLSFLSQSNGVFPPISTLFRKSAVKEATTDSYTRNYNEDVDLFIDLMKHGELATLDETLAVYSIRATNTEDDTTRPVKEEQTILYMNSKIREALSKGDTLNTLRSLLNADRGYADYTGALLQTSHEDIIKHIVESNVHIQKNIKLLAEILENLNHKVSSIEKNMK</sequence>
<dbReference type="SUPFAM" id="SSF53448">
    <property type="entry name" value="Nucleotide-diphospho-sugar transferases"/>
    <property type="match status" value="1"/>
</dbReference>
<name>A0ABQ0NYX4_9PROT</name>
<dbReference type="InterPro" id="IPR001173">
    <property type="entry name" value="Glyco_trans_2-like"/>
</dbReference>
<dbReference type="InterPro" id="IPR029044">
    <property type="entry name" value="Nucleotide-diphossugar_trans"/>
</dbReference>
<protein>
    <submittedName>
        <fullName evidence="2">Glycosyltransferase</fullName>
    </submittedName>
</protein>
<dbReference type="InterPro" id="IPR050834">
    <property type="entry name" value="Glycosyltransf_2"/>
</dbReference>
<evidence type="ECO:0000313" key="2">
    <source>
        <dbReference type="EMBL" id="GBQ06945.1"/>
    </source>
</evidence>
<accession>A0ABQ0NYX4</accession>
<proteinExistence type="predicted"/>
<dbReference type="PANTHER" id="PTHR43685:SF2">
    <property type="entry name" value="GLYCOSYLTRANSFERASE 2-LIKE DOMAIN-CONTAINING PROTEIN"/>
    <property type="match status" value="1"/>
</dbReference>